<sequence>MADWYRSDQDRIDKLTLDAYINEMKTLYLRHDWEEDLRDEILKSTQGDGLFWDWVNRAQSTNALLKGTVSHFTELTLRFHFEAHMHLDTKRHCRKEAKALKALDFKSWINSVRLLDEERIHDKKKQADAINDALRRQGQRPRAQVPPTSSTNPPQRSNTTSSTTGNSGRLPALTENERVLLMKYSGCFNCRKFGVNHRRATCLERPDPTGYKTLTEADVPANLKASTSNATTSRAPRPVAAVSRATVEEVVDEEAPPCPVAVVMPSCVLGDGSDSEPECAPLSTPHFIFSCLVSGPAHDFPVAVSGLLDSGAHMRLGLSPSRMKRPVRCTLAMSQGPPVNCYCSKPLFRYSSWWPVLIT</sequence>
<feature type="region of interest" description="Disordered" evidence="1">
    <location>
        <begin position="135"/>
        <end position="172"/>
    </location>
</feature>
<protein>
    <submittedName>
        <fullName evidence="2">Uncharacterized protein</fullName>
    </submittedName>
</protein>
<name>A0A165MAW6_9AGAM</name>
<reference evidence="2 3" key="1">
    <citation type="journal article" date="2016" name="Mol. Biol. Evol.">
        <title>Comparative Genomics of Early-Diverging Mushroom-Forming Fungi Provides Insights into the Origins of Lignocellulose Decay Capabilities.</title>
        <authorList>
            <person name="Nagy L.G."/>
            <person name="Riley R."/>
            <person name="Tritt A."/>
            <person name="Adam C."/>
            <person name="Daum C."/>
            <person name="Floudas D."/>
            <person name="Sun H."/>
            <person name="Yadav J.S."/>
            <person name="Pangilinan J."/>
            <person name="Larsson K.H."/>
            <person name="Matsuura K."/>
            <person name="Barry K."/>
            <person name="Labutti K."/>
            <person name="Kuo R."/>
            <person name="Ohm R.A."/>
            <person name="Bhattacharya S.S."/>
            <person name="Shirouzu T."/>
            <person name="Yoshinaga Y."/>
            <person name="Martin F.M."/>
            <person name="Grigoriev I.V."/>
            <person name="Hibbett D.S."/>
        </authorList>
    </citation>
    <scope>NUCLEOTIDE SEQUENCE [LARGE SCALE GENOMIC DNA]</scope>
    <source>
        <strain evidence="2 3">HHB14362 ss-1</strain>
    </source>
</reference>
<dbReference type="EMBL" id="KV425708">
    <property type="protein sequence ID" value="KZT18110.1"/>
    <property type="molecule type" value="Genomic_DNA"/>
</dbReference>
<evidence type="ECO:0000256" key="1">
    <source>
        <dbReference type="SAM" id="MobiDB-lite"/>
    </source>
</evidence>
<evidence type="ECO:0000313" key="2">
    <source>
        <dbReference type="EMBL" id="KZT18110.1"/>
    </source>
</evidence>
<dbReference type="InParanoid" id="A0A165MAW6"/>
<accession>A0A165MAW6</accession>
<evidence type="ECO:0000313" key="3">
    <source>
        <dbReference type="Proteomes" id="UP000076761"/>
    </source>
</evidence>
<dbReference type="STRING" id="1314782.A0A165MAW6"/>
<dbReference type="AlphaFoldDB" id="A0A165MAW6"/>
<dbReference type="OrthoDB" id="2369050at2759"/>
<keyword evidence="3" id="KW-1185">Reference proteome</keyword>
<organism evidence="2 3">
    <name type="scientific">Neolentinus lepideus HHB14362 ss-1</name>
    <dbReference type="NCBI Taxonomy" id="1314782"/>
    <lineage>
        <taxon>Eukaryota</taxon>
        <taxon>Fungi</taxon>
        <taxon>Dikarya</taxon>
        <taxon>Basidiomycota</taxon>
        <taxon>Agaricomycotina</taxon>
        <taxon>Agaricomycetes</taxon>
        <taxon>Gloeophyllales</taxon>
        <taxon>Gloeophyllaceae</taxon>
        <taxon>Neolentinus</taxon>
    </lineage>
</organism>
<gene>
    <name evidence="2" type="ORF">NEOLEDRAFT_1152789</name>
</gene>
<proteinExistence type="predicted"/>
<dbReference type="Proteomes" id="UP000076761">
    <property type="component" value="Unassembled WGS sequence"/>
</dbReference>
<feature type="compositionally biased region" description="Polar residues" evidence="1">
    <location>
        <begin position="146"/>
        <end position="156"/>
    </location>
</feature>
<feature type="compositionally biased region" description="Low complexity" evidence="1">
    <location>
        <begin position="157"/>
        <end position="168"/>
    </location>
</feature>